<name>X1C1J7_9ZZZZ</name>
<dbReference type="EMBL" id="BART01016160">
    <property type="protein sequence ID" value="GAG78256.1"/>
    <property type="molecule type" value="Genomic_DNA"/>
</dbReference>
<evidence type="ECO:0008006" key="2">
    <source>
        <dbReference type="Google" id="ProtNLM"/>
    </source>
</evidence>
<accession>X1C1J7</accession>
<dbReference type="InterPro" id="IPR011047">
    <property type="entry name" value="Quinoprotein_ADH-like_sf"/>
</dbReference>
<dbReference type="AlphaFoldDB" id="X1C1J7"/>
<protein>
    <recommendedName>
        <fullName evidence="2">Bulb-type lectin domain-containing protein</fullName>
    </recommendedName>
</protein>
<reference evidence="1" key="1">
    <citation type="journal article" date="2014" name="Front. Microbiol.">
        <title>High frequency of phylogenetically diverse reductive dehalogenase-homologous genes in deep subseafloor sedimentary metagenomes.</title>
        <authorList>
            <person name="Kawai M."/>
            <person name="Futagami T."/>
            <person name="Toyoda A."/>
            <person name="Takaki Y."/>
            <person name="Nishi S."/>
            <person name="Hori S."/>
            <person name="Arai W."/>
            <person name="Tsubouchi T."/>
            <person name="Morono Y."/>
            <person name="Uchiyama I."/>
            <person name="Ito T."/>
            <person name="Fujiyama A."/>
            <person name="Inagaki F."/>
            <person name="Takami H."/>
        </authorList>
    </citation>
    <scope>NUCLEOTIDE SEQUENCE</scope>
    <source>
        <strain evidence="1">Expedition CK06-06</strain>
    </source>
</reference>
<gene>
    <name evidence="1" type="ORF">S01H4_31168</name>
</gene>
<proteinExistence type="predicted"/>
<evidence type="ECO:0000313" key="1">
    <source>
        <dbReference type="EMBL" id="GAG78256.1"/>
    </source>
</evidence>
<comment type="caution">
    <text evidence="1">The sequence shown here is derived from an EMBL/GenBank/DDBJ whole genome shotgun (WGS) entry which is preliminary data.</text>
</comment>
<organism evidence="1">
    <name type="scientific">marine sediment metagenome</name>
    <dbReference type="NCBI Taxonomy" id="412755"/>
    <lineage>
        <taxon>unclassified sequences</taxon>
        <taxon>metagenomes</taxon>
        <taxon>ecological metagenomes</taxon>
    </lineage>
</organism>
<feature type="non-terminal residue" evidence="1">
    <location>
        <position position="212"/>
    </location>
</feature>
<sequence>MIYYSKIGGLVVYFTKKVFIKISSIIFLLWFLIFPSEFVFAATSNQVTWQFSSADGFNISDSAKVFFDNNSTKLIPDDFISGGYQIWHDSHTGGVGDSEGWDIIVSDDRNYIYFCGSTDNGAGGNGQGFIVKVDQNLNEIWYQTYVEGTTSTDGMQAIQFDSKGNLITVGEYVSTVDGNAYFKIMKINANNGDVIWQDTQARGNTWVSLWDD</sequence>
<dbReference type="SUPFAM" id="SSF50998">
    <property type="entry name" value="Quinoprotein alcohol dehydrogenase-like"/>
    <property type="match status" value="1"/>
</dbReference>